<evidence type="ECO:0000256" key="3">
    <source>
        <dbReference type="SAM" id="SignalP"/>
    </source>
</evidence>
<dbReference type="InterPro" id="IPR029058">
    <property type="entry name" value="AB_hydrolase_fold"/>
</dbReference>
<dbReference type="InterPro" id="IPR002018">
    <property type="entry name" value="CarbesteraseB"/>
</dbReference>
<name>A0A8H8NZ84_9AGAM</name>
<protein>
    <submittedName>
        <fullName evidence="5">Beta-1,4-D-glucan cellobiohydrolase</fullName>
    </submittedName>
</protein>
<dbReference type="PANTHER" id="PTHR11559">
    <property type="entry name" value="CARBOXYLESTERASE"/>
    <property type="match status" value="1"/>
</dbReference>
<keyword evidence="2 5" id="KW-0378">Hydrolase</keyword>
<dbReference type="RefSeq" id="XP_043181014.1">
    <property type="nucleotide sequence ID" value="XM_043325582.1"/>
</dbReference>
<proteinExistence type="inferred from homology"/>
<dbReference type="KEGG" id="rsx:RhiXN_05766"/>
<dbReference type="Pfam" id="PF00135">
    <property type="entry name" value="COesterase"/>
    <property type="match status" value="2"/>
</dbReference>
<feature type="domain" description="Carboxylesterase type B" evidence="4">
    <location>
        <begin position="619"/>
        <end position="1123"/>
    </location>
</feature>
<sequence>MWGSLVFLFTAGVVSVGARVSNQDLGLASSLGPVVDLGYAAYVGNTTSPAGQPNSSVTFFGGIPYVQPPLGDLRFRAPKDLNEQYNPNRTVVDARSWGPTCVQQPATEGVGAEGKLAYLYSPTSAKAGAKLPVVAYIHGGGFFFGSSPQFPMYDWVAQDQNVIAVSMNYRLHLFGFLDGLAVRADGTPNAGLLDQRAALLWIKRHISKFGGNPNDVTIAGESAGGASVVLQSTAWGGKSPVPFKRAIAQSIGLYPLPLDSEIEGVFNNVTTAAGCPASGSEAMRCLREAPLSTLIKSINNVRTNFLAPTIDGPNGFLPDLPSRLIAQGKFRHDVDLVAGHMTNDGRNFAGNPRNVKTDADIVTAILNRYRHMTNATLEKVLKLYPEASVPGSPFVDNYDRAWSIMQDTVFGCMDQHWANATRALGRKNVYAFRFNVPNPVTLAVNPWQGVMHASDVYYLFNGATGSTPFFAPFNTTQAPVAQEIMQYWTSFTRSGNPSKFKRSYSPAWPDYIGDRRIVMSEDVGGSGNHTASFVEKIPVYEQERCSFWMSLNETRFQRRHALSHLFLHISKYYRVSKYYIHIRSKVMSLSAWSIGAQEAVANLTSSLGPVIDLGYTAYAGNSTSPTGQPNSTVTFFGGIRYAQPPLGDLRFRAPKDLDETYNPSRTVIDARSWGPICVQQPAKEGLGVEDCLSLNIWKPTSAKAGAKLPVIFYIHGGGFYAGSSPDFPMYDWVTQDQNIVAISINYRLNLFGFLDGTAVRANGTPNAGLLDQRAALFWIKRHISAFGGDPDEVTISGESAGGASVLLQATAWGGKVQVPFKRAIAQSIGLFPLPLNHELEGIFGNVTSAAGCPASGTEAMACLRAAPLSELIKSINSVRNNYLAPTIDGPNGFIPDLPSRLITQGKFRRGIDLIGGHTTNDGRNFAGNPKNVNTDEDVRTAVTNRYRHVTNATLDKALQLYPSPGTSGSPFVDNYDRAWTIMQDIIMGCMDQHWVNATVKTGHKNAYSYRFNVPNPVDFAANPWRGVGHTSDVYYMFNGATGGTFHPFNTTEVPVAEEIIQYWASFSRAGNPSTFKRAYSPIWPPYAGNSRVVMSEDVRGNSNGTASSVEAVLAYEQQRCQFWMSQNETRV</sequence>
<accession>A0A8H8NZ84</accession>
<evidence type="ECO:0000256" key="2">
    <source>
        <dbReference type="ARBA" id="ARBA00022801"/>
    </source>
</evidence>
<comment type="similarity">
    <text evidence="1">Belongs to the type-B carboxylesterase/lipase family.</text>
</comment>
<feature type="domain" description="Carboxylesterase type B" evidence="4">
    <location>
        <begin position="34"/>
        <end position="522"/>
    </location>
</feature>
<feature type="signal peptide" evidence="3">
    <location>
        <begin position="1"/>
        <end position="18"/>
    </location>
</feature>
<reference evidence="5" key="1">
    <citation type="submission" date="2020-05" db="EMBL/GenBank/DDBJ databases">
        <title>Evolutionary and genomic comparisons of hybrid uninucleate and nonhybrid Rhizoctonia fungi.</title>
        <authorList>
            <person name="Li C."/>
            <person name="Chen X."/>
        </authorList>
    </citation>
    <scope>NUCLEOTIDE SEQUENCE</scope>
    <source>
        <strain evidence="5">AG-1 IA</strain>
    </source>
</reference>
<evidence type="ECO:0000313" key="5">
    <source>
        <dbReference type="EMBL" id="QRW20777.1"/>
    </source>
</evidence>
<dbReference type="GO" id="GO:0016787">
    <property type="term" value="F:hydrolase activity"/>
    <property type="evidence" value="ECO:0007669"/>
    <property type="project" value="UniProtKB-KW"/>
</dbReference>
<dbReference type="InterPro" id="IPR050309">
    <property type="entry name" value="Type-B_Carboxylest/Lipase"/>
</dbReference>
<dbReference type="Gene3D" id="3.40.50.1820">
    <property type="entry name" value="alpha/beta hydrolase"/>
    <property type="match status" value="2"/>
</dbReference>
<gene>
    <name evidence="5" type="ORF">RhiXN_05766</name>
</gene>
<feature type="chain" id="PRO_5034981482" evidence="3">
    <location>
        <begin position="19"/>
        <end position="1131"/>
    </location>
</feature>
<dbReference type="EMBL" id="CP059663">
    <property type="protein sequence ID" value="QRW20777.1"/>
    <property type="molecule type" value="Genomic_DNA"/>
</dbReference>
<evidence type="ECO:0000313" key="6">
    <source>
        <dbReference type="Proteomes" id="UP000650533"/>
    </source>
</evidence>
<organism evidence="5 6">
    <name type="scientific">Rhizoctonia solani</name>
    <dbReference type="NCBI Taxonomy" id="456999"/>
    <lineage>
        <taxon>Eukaryota</taxon>
        <taxon>Fungi</taxon>
        <taxon>Dikarya</taxon>
        <taxon>Basidiomycota</taxon>
        <taxon>Agaricomycotina</taxon>
        <taxon>Agaricomycetes</taxon>
        <taxon>Cantharellales</taxon>
        <taxon>Ceratobasidiaceae</taxon>
        <taxon>Rhizoctonia</taxon>
    </lineage>
</organism>
<keyword evidence="3" id="KW-0732">Signal</keyword>
<dbReference type="AlphaFoldDB" id="A0A8H8NZ84"/>
<dbReference type="InterPro" id="IPR019826">
    <property type="entry name" value="Carboxylesterase_B_AS"/>
</dbReference>
<dbReference type="GeneID" id="67028045"/>
<evidence type="ECO:0000256" key="1">
    <source>
        <dbReference type="ARBA" id="ARBA00005964"/>
    </source>
</evidence>
<dbReference type="PROSITE" id="PS00122">
    <property type="entry name" value="CARBOXYLESTERASE_B_1"/>
    <property type="match status" value="2"/>
</dbReference>
<dbReference type="SUPFAM" id="SSF53474">
    <property type="entry name" value="alpha/beta-Hydrolases"/>
    <property type="match status" value="2"/>
</dbReference>
<evidence type="ECO:0000259" key="4">
    <source>
        <dbReference type="Pfam" id="PF00135"/>
    </source>
</evidence>
<dbReference type="Proteomes" id="UP000650533">
    <property type="component" value="Chromosome 6"/>
</dbReference>